<dbReference type="InterPro" id="IPR002241">
    <property type="entry name" value="Glyco_hydro_27"/>
</dbReference>
<evidence type="ECO:0000256" key="5">
    <source>
        <dbReference type="ARBA" id="ARBA00023295"/>
    </source>
</evidence>
<dbReference type="InterPro" id="IPR013785">
    <property type="entry name" value="Aldolase_TIM"/>
</dbReference>
<evidence type="ECO:0000256" key="6">
    <source>
        <dbReference type="RuleBase" id="RU361168"/>
    </source>
</evidence>
<dbReference type="GO" id="GO:0004557">
    <property type="term" value="F:alpha-galactosidase activity"/>
    <property type="evidence" value="ECO:0007669"/>
    <property type="project" value="UniProtKB-EC"/>
</dbReference>
<evidence type="ECO:0000313" key="8">
    <source>
        <dbReference type="Proteomes" id="UP001218188"/>
    </source>
</evidence>
<gene>
    <name evidence="7" type="ORF">C8F04DRAFT_1064863</name>
</gene>
<reference evidence="7" key="1">
    <citation type="submission" date="2023-03" db="EMBL/GenBank/DDBJ databases">
        <title>Massive genome expansion in bonnet fungi (Mycena s.s.) driven by repeated elements and novel gene families across ecological guilds.</title>
        <authorList>
            <consortium name="Lawrence Berkeley National Laboratory"/>
            <person name="Harder C.B."/>
            <person name="Miyauchi S."/>
            <person name="Viragh M."/>
            <person name="Kuo A."/>
            <person name="Thoen E."/>
            <person name="Andreopoulos B."/>
            <person name="Lu D."/>
            <person name="Skrede I."/>
            <person name="Drula E."/>
            <person name="Henrissat B."/>
            <person name="Morin E."/>
            <person name="Kohler A."/>
            <person name="Barry K."/>
            <person name="LaButti K."/>
            <person name="Morin E."/>
            <person name="Salamov A."/>
            <person name="Lipzen A."/>
            <person name="Mereny Z."/>
            <person name="Hegedus B."/>
            <person name="Baldrian P."/>
            <person name="Stursova M."/>
            <person name="Weitz H."/>
            <person name="Taylor A."/>
            <person name="Grigoriev I.V."/>
            <person name="Nagy L.G."/>
            <person name="Martin F."/>
            <person name="Kauserud H."/>
        </authorList>
    </citation>
    <scope>NUCLEOTIDE SEQUENCE</scope>
    <source>
        <strain evidence="7">CBHHK200</strain>
    </source>
</reference>
<evidence type="ECO:0000256" key="3">
    <source>
        <dbReference type="ARBA" id="ARBA00012755"/>
    </source>
</evidence>
<comment type="similarity">
    <text evidence="2 6">Belongs to the glycosyl hydrolase 27 family.</text>
</comment>
<comment type="catalytic activity">
    <reaction evidence="1 6">
        <text>Hydrolysis of terminal, non-reducing alpha-D-galactose residues in alpha-D-galactosides, including galactose oligosaccharides, galactomannans and galactolipids.</text>
        <dbReference type="EC" id="3.2.1.22"/>
    </reaction>
</comment>
<dbReference type="GO" id="GO:0005975">
    <property type="term" value="P:carbohydrate metabolic process"/>
    <property type="evidence" value="ECO:0007669"/>
    <property type="project" value="InterPro"/>
</dbReference>
<dbReference type="Pfam" id="PF16499">
    <property type="entry name" value="Melibiase_2"/>
    <property type="match status" value="1"/>
</dbReference>
<comment type="caution">
    <text evidence="7">The sequence shown here is derived from an EMBL/GenBank/DDBJ whole genome shotgun (WGS) entry which is preliminary data.</text>
</comment>
<evidence type="ECO:0000256" key="2">
    <source>
        <dbReference type="ARBA" id="ARBA00009743"/>
    </source>
</evidence>
<evidence type="ECO:0000256" key="4">
    <source>
        <dbReference type="ARBA" id="ARBA00022801"/>
    </source>
</evidence>
<dbReference type="PANTHER" id="PTHR11452">
    <property type="entry name" value="ALPHA-GALACTOSIDASE/ALPHA-N-ACETYLGALACTOSAMINIDASE"/>
    <property type="match status" value="1"/>
</dbReference>
<keyword evidence="8" id="KW-1185">Reference proteome</keyword>
<proteinExistence type="inferred from homology"/>
<dbReference type="Proteomes" id="UP001218188">
    <property type="component" value="Unassembled WGS sequence"/>
</dbReference>
<dbReference type="InterPro" id="IPR017853">
    <property type="entry name" value="GH"/>
</dbReference>
<evidence type="ECO:0000256" key="1">
    <source>
        <dbReference type="ARBA" id="ARBA00001255"/>
    </source>
</evidence>
<dbReference type="PANTHER" id="PTHR11452:SF75">
    <property type="entry name" value="ALPHA-GALACTOSIDASE MEL1"/>
    <property type="match status" value="1"/>
</dbReference>
<sequence>MTAALAAQSRTVQYNLCLWGNHDVWDWGSRVGHSWRLSSDSRLVYLKPAIISLTFIHPGPTLLLSFRHLFRMGTLASGGHGDMDMMEIGNGGLTIQEQRTHFAAWIMLKSPLLLGTDLSLLNSTQLAIITNPELLAFHQDLTIGPPPAPFTRLLGRPRPLHQNSGGVVKRNPCFHHQHFGYGSNEDLYFRECRPEHFRDRHYARYVERFGCGIVCRFWLLLDIRSTS</sequence>
<evidence type="ECO:0000313" key="7">
    <source>
        <dbReference type="EMBL" id="KAJ7045467.1"/>
    </source>
</evidence>
<accession>A0AAD6TGX1</accession>
<dbReference type="EMBL" id="JARJCM010000004">
    <property type="protein sequence ID" value="KAJ7045467.1"/>
    <property type="molecule type" value="Genomic_DNA"/>
</dbReference>
<dbReference type="SUPFAM" id="SSF51445">
    <property type="entry name" value="(Trans)glycosidases"/>
    <property type="match status" value="1"/>
</dbReference>
<dbReference type="PRINTS" id="PR00740">
    <property type="entry name" value="GLHYDRLASE27"/>
</dbReference>
<dbReference type="EC" id="3.2.1.22" evidence="3 6"/>
<organism evidence="7 8">
    <name type="scientific">Mycena alexandri</name>
    <dbReference type="NCBI Taxonomy" id="1745969"/>
    <lineage>
        <taxon>Eukaryota</taxon>
        <taxon>Fungi</taxon>
        <taxon>Dikarya</taxon>
        <taxon>Basidiomycota</taxon>
        <taxon>Agaricomycotina</taxon>
        <taxon>Agaricomycetes</taxon>
        <taxon>Agaricomycetidae</taxon>
        <taxon>Agaricales</taxon>
        <taxon>Marasmiineae</taxon>
        <taxon>Mycenaceae</taxon>
        <taxon>Mycena</taxon>
    </lineage>
</organism>
<keyword evidence="5 6" id="KW-0326">Glycosidase</keyword>
<keyword evidence="6" id="KW-1015">Disulfide bond</keyword>
<dbReference type="AlphaFoldDB" id="A0AAD6TGX1"/>
<dbReference type="Gene3D" id="3.20.20.70">
    <property type="entry name" value="Aldolase class I"/>
    <property type="match status" value="1"/>
</dbReference>
<keyword evidence="4 6" id="KW-0378">Hydrolase</keyword>
<protein>
    <recommendedName>
        <fullName evidence="3 6">Alpha-galactosidase</fullName>
        <ecNumber evidence="3 6">3.2.1.22</ecNumber>
    </recommendedName>
    <alternativeName>
        <fullName evidence="6">Melibiase</fullName>
    </alternativeName>
</protein>
<name>A0AAD6TGX1_9AGAR</name>